<dbReference type="InterPro" id="IPR051318">
    <property type="entry name" value="Fe-S_L-Ser"/>
</dbReference>
<dbReference type="Pfam" id="PF03315">
    <property type="entry name" value="SDH_beta"/>
    <property type="match status" value="1"/>
</dbReference>
<keyword evidence="5 11" id="KW-0004">4Fe-4S</keyword>
<sequence length="455" mass="48413">MAISVFDLFSIGIGPSSSHTVGPMRAARMFARRLRNEELLSSVASVRCELYGSLGATGHGHGTPKAVLLGLEGASPRTVDVENADDRVAEIKAAGVLKLLGEREIPFSFDDDLVLHRRKTLPYHANGMTVWAYDASGAELMSKTYYSVGGGFVVDEDAVGADRIKLDDAVLKYPFRTGDELLRLTRETGLSISALMLENERAWRTEDEIRTGLLEIWEVMRACVSRGMSREGILPGGLKVRRRAAVTARQLRAEGDPLAHSMEWITLYAMAVNEENAAGGRVVTAPTNGAAGIIPAVLHYYMNFVPGADEEGVVRFMLAAGAIGMLFKENASISGAEVGCQGEVGSACSMAAGALAEVLGGSPEQVENAAEIGMEHNLGLTCDPVGGLVQIPCIERNGMAAVKAVTAAKMALRGDGSHKVSLDKVIKTMKETGADMSVKYKETARGGLAVNIIEC</sequence>
<dbReference type="InterPro" id="IPR029009">
    <property type="entry name" value="ASB_dom_sf"/>
</dbReference>
<name>A0ABU2V739_9ACTN</name>
<keyword evidence="15" id="KW-1185">Reference proteome</keyword>
<feature type="domain" description="Serine dehydratase-like alpha subunit" evidence="12">
    <location>
        <begin position="187"/>
        <end position="449"/>
    </location>
</feature>
<dbReference type="NCBIfam" id="TIGR00720">
    <property type="entry name" value="sda_mono"/>
    <property type="match status" value="1"/>
</dbReference>
<evidence type="ECO:0000256" key="10">
    <source>
        <dbReference type="ARBA" id="ARBA00049406"/>
    </source>
</evidence>
<evidence type="ECO:0000256" key="1">
    <source>
        <dbReference type="ARBA" id="ARBA00001966"/>
    </source>
</evidence>
<dbReference type="RefSeq" id="WP_311714493.1">
    <property type="nucleotide sequence ID" value="NZ_JAVREZ010000004.1"/>
</dbReference>
<gene>
    <name evidence="14" type="ORF">RNB18_14430</name>
</gene>
<proteinExistence type="inferred from homology"/>
<keyword evidence="9 11" id="KW-0456">Lyase</keyword>
<organism evidence="14 15">
    <name type="scientific">Streptomyces doebereineriae</name>
    <dbReference type="NCBI Taxonomy" id="3075528"/>
    <lineage>
        <taxon>Bacteria</taxon>
        <taxon>Bacillati</taxon>
        <taxon>Actinomycetota</taxon>
        <taxon>Actinomycetes</taxon>
        <taxon>Kitasatosporales</taxon>
        <taxon>Streptomycetaceae</taxon>
        <taxon>Streptomyces</taxon>
    </lineage>
</organism>
<keyword evidence="6 11" id="KW-0479">Metal-binding</keyword>
<keyword evidence="4 11" id="KW-0312">Gluconeogenesis</keyword>
<comment type="pathway">
    <text evidence="2">Carbohydrate biosynthesis; gluconeogenesis.</text>
</comment>
<dbReference type="Proteomes" id="UP001183824">
    <property type="component" value="Unassembled WGS sequence"/>
</dbReference>
<comment type="cofactor">
    <cofactor evidence="1 11">
        <name>[4Fe-4S] cluster</name>
        <dbReference type="ChEBI" id="CHEBI:49883"/>
    </cofactor>
</comment>
<comment type="similarity">
    <text evidence="3 11">Belongs to the iron-sulfur dependent L-serine dehydratase family.</text>
</comment>
<dbReference type="InterPro" id="IPR005130">
    <property type="entry name" value="Ser_deHydtase-like_asu"/>
</dbReference>
<keyword evidence="8 11" id="KW-0411">Iron-sulfur</keyword>
<evidence type="ECO:0000313" key="15">
    <source>
        <dbReference type="Proteomes" id="UP001183824"/>
    </source>
</evidence>
<evidence type="ECO:0000259" key="12">
    <source>
        <dbReference type="Pfam" id="PF03313"/>
    </source>
</evidence>
<evidence type="ECO:0000256" key="4">
    <source>
        <dbReference type="ARBA" id="ARBA00022432"/>
    </source>
</evidence>
<dbReference type="Gene3D" id="3.30.1330.90">
    <property type="entry name" value="D-3-phosphoglycerate dehydrogenase, domain 3"/>
    <property type="match status" value="1"/>
</dbReference>
<dbReference type="SUPFAM" id="SSF143548">
    <property type="entry name" value="Serine metabolism enzymes domain"/>
    <property type="match status" value="1"/>
</dbReference>
<accession>A0ABU2V739</accession>
<dbReference type="PANTHER" id="PTHR30182">
    <property type="entry name" value="L-SERINE DEHYDRATASE"/>
    <property type="match status" value="1"/>
</dbReference>
<dbReference type="PANTHER" id="PTHR30182:SF1">
    <property type="entry name" value="L-SERINE DEHYDRATASE 1"/>
    <property type="match status" value="1"/>
</dbReference>
<dbReference type="EMBL" id="JAVREZ010000004">
    <property type="protein sequence ID" value="MDT0481370.1"/>
    <property type="molecule type" value="Genomic_DNA"/>
</dbReference>
<comment type="caution">
    <text evidence="14">The sequence shown here is derived from an EMBL/GenBank/DDBJ whole genome shotgun (WGS) entry which is preliminary data.</text>
</comment>
<evidence type="ECO:0000256" key="3">
    <source>
        <dbReference type="ARBA" id="ARBA00008636"/>
    </source>
</evidence>
<evidence type="ECO:0000256" key="6">
    <source>
        <dbReference type="ARBA" id="ARBA00022723"/>
    </source>
</evidence>
<evidence type="ECO:0000313" key="14">
    <source>
        <dbReference type="EMBL" id="MDT0481370.1"/>
    </source>
</evidence>
<evidence type="ECO:0000256" key="7">
    <source>
        <dbReference type="ARBA" id="ARBA00023004"/>
    </source>
</evidence>
<evidence type="ECO:0000259" key="13">
    <source>
        <dbReference type="Pfam" id="PF03315"/>
    </source>
</evidence>
<evidence type="ECO:0000256" key="9">
    <source>
        <dbReference type="ARBA" id="ARBA00023239"/>
    </source>
</evidence>
<dbReference type="GO" id="GO:0003941">
    <property type="term" value="F:L-serine ammonia-lyase activity"/>
    <property type="evidence" value="ECO:0007669"/>
    <property type="project" value="UniProtKB-EC"/>
</dbReference>
<comment type="catalytic activity">
    <reaction evidence="10 11">
        <text>L-serine = pyruvate + NH4(+)</text>
        <dbReference type="Rhea" id="RHEA:19169"/>
        <dbReference type="ChEBI" id="CHEBI:15361"/>
        <dbReference type="ChEBI" id="CHEBI:28938"/>
        <dbReference type="ChEBI" id="CHEBI:33384"/>
        <dbReference type="EC" id="4.3.1.17"/>
    </reaction>
</comment>
<keyword evidence="7 11" id="KW-0408">Iron</keyword>
<reference evidence="15" key="1">
    <citation type="submission" date="2023-07" db="EMBL/GenBank/DDBJ databases">
        <title>30 novel species of actinomycetes from the DSMZ collection.</title>
        <authorList>
            <person name="Nouioui I."/>
        </authorList>
    </citation>
    <scope>NUCLEOTIDE SEQUENCE [LARGE SCALE GENOMIC DNA]</scope>
    <source>
        <strain evidence="15">DSM 41640</strain>
    </source>
</reference>
<dbReference type="InterPro" id="IPR005131">
    <property type="entry name" value="Ser_deHydtase_bsu"/>
</dbReference>
<dbReference type="EC" id="4.3.1.17" evidence="11"/>
<evidence type="ECO:0000256" key="5">
    <source>
        <dbReference type="ARBA" id="ARBA00022485"/>
    </source>
</evidence>
<evidence type="ECO:0000256" key="11">
    <source>
        <dbReference type="RuleBase" id="RU366059"/>
    </source>
</evidence>
<dbReference type="InterPro" id="IPR004644">
    <property type="entry name" value="Fe-S_L-Ser_mono"/>
</dbReference>
<feature type="domain" description="Serine dehydratase beta chain" evidence="13">
    <location>
        <begin position="4"/>
        <end position="157"/>
    </location>
</feature>
<dbReference type="Pfam" id="PF03313">
    <property type="entry name" value="SDH_alpha"/>
    <property type="match status" value="1"/>
</dbReference>
<evidence type="ECO:0000256" key="8">
    <source>
        <dbReference type="ARBA" id="ARBA00023014"/>
    </source>
</evidence>
<evidence type="ECO:0000256" key="2">
    <source>
        <dbReference type="ARBA" id="ARBA00004742"/>
    </source>
</evidence>
<protein>
    <recommendedName>
        <fullName evidence="11">L-serine dehydratase</fullName>
        <ecNumber evidence="11">4.3.1.17</ecNumber>
    </recommendedName>
</protein>